<evidence type="ECO:0000313" key="9">
    <source>
        <dbReference type="EMBL" id="MCT2116660.1"/>
    </source>
</evidence>
<dbReference type="AlphaFoldDB" id="A0AAW5Q370"/>
<sequence>MFVVATAGHVDHGKSTLVRALTGEEPDRWDEERRRGLTIDLGYASTTLDDGRTVAFVDVPGHRRFVPNMLAGVGPVPAVMFVVAADDGWMPQSAEHLDALAALRVRHGVLVITRSDLLEPELALAEAREALAGTPLADIPAVCVSAVTGEGMDRLRAELAELGSLLPRPAPDADVRLWVDRSFTIGGAGTVVTGTLPAGTIRVGDALELGPSGPRVTVRGLQSLGDTRDEVTAVARVAVNLRGIAADDVPRGSTLVAPGRWRAVDTVDVRVDGRADELPEQVMVHLGSAAVAARVRPLDERHARLTISAPLPMRIGDRLILREPGADRIPSGAVVLDPAPPELRRRGAARRRAAELTQVPESPELGSELRRRGVAHVDDLRAWGVSTPPVGEAYRGWLIDPEWAAALAGRLVEAVRVHDRDDPLDPGLPTESARRTLDLPDAALLEAVLAEPAAASLRTEGGRVTAGAAALPEKVRSAAEQVAERLRVAPFDAPTADELDELGLGPRELAACGRAGLLTGLGAGVWLGQDVFDEAVRRLRQLPQPFTPSAARTHLDSSRRVVMPLLEALAARGLTRREGDDGHIVT</sequence>
<dbReference type="SUPFAM" id="SSF50447">
    <property type="entry name" value="Translation proteins"/>
    <property type="match status" value="1"/>
</dbReference>
<dbReference type="Pfam" id="PF25461">
    <property type="entry name" value="Beta-barrel_SelB"/>
    <property type="match status" value="1"/>
</dbReference>
<protein>
    <recommendedName>
        <fullName evidence="2">Selenocysteine-specific elongation factor</fullName>
    </recommendedName>
    <alternativeName>
        <fullName evidence="7">SelB translation factor</fullName>
    </alternativeName>
</protein>
<dbReference type="GO" id="GO:0003723">
    <property type="term" value="F:RNA binding"/>
    <property type="evidence" value="ECO:0007669"/>
    <property type="project" value="InterPro"/>
</dbReference>
<evidence type="ECO:0000256" key="2">
    <source>
        <dbReference type="ARBA" id="ARBA00015953"/>
    </source>
</evidence>
<dbReference type="InterPro" id="IPR015191">
    <property type="entry name" value="SelB_WHD4"/>
</dbReference>
<dbReference type="InterPro" id="IPR000795">
    <property type="entry name" value="T_Tr_GTP-bd_dom"/>
</dbReference>
<gene>
    <name evidence="9" type="primary">selB</name>
    <name evidence="9" type="ORF">M3D93_02650</name>
</gene>
<dbReference type="CDD" id="cd04171">
    <property type="entry name" value="SelB"/>
    <property type="match status" value="1"/>
</dbReference>
<dbReference type="Proteomes" id="UP001206890">
    <property type="component" value="Unassembled WGS sequence"/>
</dbReference>
<dbReference type="PANTHER" id="PTHR43721">
    <property type="entry name" value="ELONGATION FACTOR TU-RELATED"/>
    <property type="match status" value="1"/>
</dbReference>
<comment type="caution">
    <text evidence="9">The sequence shown here is derived from an EMBL/GenBank/DDBJ whole genome shotgun (WGS) entry which is preliminary data.</text>
</comment>
<dbReference type="GO" id="GO:0003924">
    <property type="term" value="F:GTPase activity"/>
    <property type="evidence" value="ECO:0007669"/>
    <property type="project" value="InterPro"/>
</dbReference>
<dbReference type="InterPro" id="IPR004535">
    <property type="entry name" value="Transl_elong_SelB"/>
</dbReference>
<dbReference type="InterPro" id="IPR004161">
    <property type="entry name" value="EFTu-like_2"/>
</dbReference>
<evidence type="ECO:0000256" key="3">
    <source>
        <dbReference type="ARBA" id="ARBA00022490"/>
    </source>
</evidence>
<organism evidence="9 10">
    <name type="scientific">Dietzia cinnamea</name>
    <dbReference type="NCBI Taxonomy" id="321318"/>
    <lineage>
        <taxon>Bacteria</taxon>
        <taxon>Bacillati</taxon>
        <taxon>Actinomycetota</taxon>
        <taxon>Actinomycetes</taxon>
        <taxon>Mycobacteriales</taxon>
        <taxon>Dietziaceae</taxon>
        <taxon>Dietzia</taxon>
    </lineage>
</organism>
<evidence type="ECO:0000256" key="1">
    <source>
        <dbReference type="ARBA" id="ARBA00004496"/>
    </source>
</evidence>
<dbReference type="GO" id="GO:0001514">
    <property type="term" value="P:selenocysteine incorporation"/>
    <property type="evidence" value="ECO:0007669"/>
    <property type="project" value="InterPro"/>
</dbReference>
<dbReference type="GO" id="GO:0003746">
    <property type="term" value="F:translation elongation factor activity"/>
    <property type="evidence" value="ECO:0007669"/>
    <property type="project" value="UniProtKB-KW"/>
</dbReference>
<dbReference type="Pfam" id="PF00009">
    <property type="entry name" value="GTP_EFTU"/>
    <property type="match status" value="1"/>
</dbReference>
<name>A0AAW5Q370_9ACTN</name>
<dbReference type="Gene3D" id="2.40.30.10">
    <property type="entry name" value="Translation factors"/>
    <property type="match status" value="1"/>
</dbReference>
<dbReference type="InterPro" id="IPR050055">
    <property type="entry name" value="EF-Tu_GTPase"/>
</dbReference>
<dbReference type="InterPro" id="IPR057335">
    <property type="entry name" value="Beta-barrel_SelB"/>
</dbReference>
<keyword evidence="3" id="KW-0963">Cytoplasm</keyword>
<accession>A0AAW5Q370</accession>
<dbReference type="RefSeq" id="WP_181365918.1">
    <property type="nucleotide sequence ID" value="NZ_JAFFGT010000027.1"/>
</dbReference>
<feature type="domain" description="Tr-type G" evidence="8">
    <location>
        <begin position="1"/>
        <end position="168"/>
    </location>
</feature>
<proteinExistence type="predicted"/>
<dbReference type="InterPro" id="IPR036388">
    <property type="entry name" value="WH-like_DNA-bd_sf"/>
</dbReference>
<dbReference type="Pfam" id="PF03144">
    <property type="entry name" value="GTP_EFTU_D2"/>
    <property type="match status" value="1"/>
</dbReference>
<keyword evidence="5" id="KW-0547">Nucleotide-binding</keyword>
<comment type="subcellular location">
    <subcellularLocation>
        <location evidence="1">Cytoplasm</location>
    </subcellularLocation>
</comment>
<evidence type="ECO:0000256" key="7">
    <source>
        <dbReference type="ARBA" id="ARBA00031615"/>
    </source>
</evidence>
<dbReference type="PROSITE" id="PS51722">
    <property type="entry name" value="G_TR_2"/>
    <property type="match status" value="1"/>
</dbReference>
<dbReference type="GO" id="GO:0005525">
    <property type="term" value="F:GTP binding"/>
    <property type="evidence" value="ECO:0007669"/>
    <property type="project" value="UniProtKB-KW"/>
</dbReference>
<dbReference type="NCBIfam" id="TIGR00475">
    <property type="entry name" value="selB"/>
    <property type="match status" value="1"/>
</dbReference>
<dbReference type="GO" id="GO:0005737">
    <property type="term" value="C:cytoplasm"/>
    <property type="evidence" value="ECO:0007669"/>
    <property type="project" value="UniProtKB-SubCell"/>
</dbReference>
<keyword evidence="4" id="KW-0648">Protein biosynthesis</keyword>
<dbReference type="InterPro" id="IPR009000">
    <property type="entry name" value="Transl_B-barrel_sf"/>
</dbReference>
<dbReference type="Gene3D" id="3.40.50.300">
    <property type="entry name" value="P-loop containing nucleotide triphosphate hydrolases"/>
    <property type="match status" value="1"/>
</dbReference>
<evidence type="ECO:0000256" key="5">
    <source>
        <dbReference type="ARBA" id="ARBA00023134"/>
    </source>
</evidence>
<keyword evidence="9" id="KW-0251">Elongation factor</keyword>
<dbReference type="Pfam" id="PF09107">
    <property type="entry name" value="WHD_3rd_SelB"/>
    <property type="match status" value="1"/>
</dbReference>
<evidence type="ECO:0000256" key="4">
    <source>
        <dbReference type="ARBA" id="ARBA00022917"/>
    </source>
</evidence>
<comment type="function">
    <text evidence="6">Translation factor necessary for the incorporation of selenocysteine into proteins. It probably replaces EF-Tu for the insertion of selenocysteine directed by the UGA codon. SelB binds GTP and GDP.</text>
</comment>
<evidence type="ECO:0000256" key="6">
    <source>
        <dbReference type="ARBA" id="ARBA00025526"/>
    </source>
</evidence>
<dbReference type="EMBL" id="JALXTC010000007">
    <property type="protein sequence ID" value="MCT2116660.1"/>
    <property type="molecule type" value="Genomic_DNA"/>
</dbReference>
<reference evidence="9" key="1">
    <citation type="submission" date="2022-04" db="EMBL/GenBank/DDBJ databases">
        <title>Human microbiome associated bacterial genomes.</title>
        <authorList>
            <person name="Sandstrom S."/>
            <person name="Salamzade R."/>
            <person name="Kalan L.R."/>
        </authorList>
    </citation>
    <scope>NUCLEOTIDE SEQUENCE</scope>
    <source>
        <strain evidence="9">P3-SID1762</strain>
    </source>
</reference>
<dbReference type="Gene3D" id="1.10.10.10">
    <property type="entry name" value="Winged helix-like DNA-binding domain superfamily/Winged helix DNA-binding domain"/>
    <property type="match status" value="1"/>
</dbReference>
<dbReference type="SUPFAM" id="SSF52540">
    <property type="entry name" value="P-loop containing nucleoside triphosphate hydrolases"/>
    <property type="match status" value="1"/>
</dbReference>
<keyword evidence="5" id="KW-0342">GTP-binding</keyword>
<dbReference type="PANTHER" id="PTHR43721:SF22">
    <property type="entry name" value="ELONGATION FACTOR TU, MITOCHONDRIAL"/>
    <property type="match status" value="1"/>
</dbReference>
<evidence type="ECO:0000313" key="10">
    <source>
        <dbReference type="Proteomes" id="UP001206890"/>
    </source>
</evidence>
<dbReference type="InterPro" id="IPR027417">
    <property type="entry name" value="P-loop_NTPase"/>
</dbReference>
<evidence type="ECO:0000259" key="8">
    <source>
        <dbReference type="PROSITE" id="PS51722"/>
    </source>
</evidence>